<evidence type="ECO:0000313" key="1">
    <source>
        <dbReference type="EMBL" id="SVD65123.1"/>
    </source>
</evidence>
<feature type="non-terminal residue" evidence="1">
    <location>
        <position position="25"/>
    </location>
</feature>
<reference evidence="1" key="1">
    <citation type="submission" date="2018-05" db="EMBL/GenBank/DDBJ databases">
        <authorList>
            <person name="Lanie J.A."/>
            <person name="Ng W.-L."/>
            <person name="Kazmierczak K.M."/>
            <person name="Andrzejewski T.M."/>
            <person name="Davidsen T.M."/>
            <person name="Wayne K.J."/>
            <person name="Tettelin H."/>
            <person name="Glass J.I."/>
            <person name="Rusch D."/>
            <person name="Podicherti R."/>
            <person name="Tsui H.-C.T."/>
            <person name="Winkler M.E."/>
        </authorList>
    </citation>
    <scope>NUCLEOTIDE SEQUENCE</scope>
</reference>
<gene>
    <name evidence="1" type="ORF">METZ01_LOCUS417977</name>
</gene>
<dbReference type="AlphaFoldDB" id="A0A382X2C6"/>
<sequence length="25" mass="2924">MDYTYLQKTDAELAELAKDMSTTRE</sequence>
<organism evidence="1">
    <name type="scientific">marine metagenome</name>
    <dbReference type="NCBI Taxonomy" id="408172"/>
    <lineage>
        <taxon>unclassified sequences</taxon>
        <taxon>metagenomes</taxon>
        <taxon>ecological metagenomes</taxon>
    </lineage>
</organism>
<proteinExistence type="predicted"/>
<name>A0A382X2C6_9ZZZZ</name>
<protein>
    <submittedName>
        <fullName evidence="1">Uncharacterized protein</fullName>
    </submittedName>
</protein>
<accession>A0A382X2C6</accession>
<dbReference type="EMBL" id="UINC01164328">
    <property type="protein sequence ID" value="SVD65123.1"/>
    <property type="molecule type" value="Genomic_DNA"/>
</dbReference>